<dbReference type="EMBL" id="CZKA01000020">
    <property type="protein sequence ID" value="CUR55426.1"/>
    <property type="molecule type" value="Genomic_DNA"/>
</dbReference>
<evidence type="ECO:0000313" key="2">
    <source>
        <dbReference type="EMBL" id="CUR55426.1"/>
    </source>
</evidence>
<sequence length="255" mass="27115">MSIQGDQVVLDVSEVIDQVKLRLVDRGLTLVDRVPIPDTDRQIVLVDSPQLKQLRTIYAFGNPVAKWLIVVVVALFAAALFLARRRSRMTVLVGVAFVLNAVLIALALSIGRQLFVNELAGTVFSRASGVFYNTLLVYLQNGRKVMLGIGLALVVAGWFAGPSNAARSVRTTISGGLESVGRSVSGGPAGGAGDWVALNVSWLRWVAVGLGLVVLLWGNQMTPERLIWALALIGVLLAGLQVLVGASRKPAVSPS</sequence>
<accession>A0A2P2C0B3</accession>
<gene>
    <name evidence="2" type="ORF">NOCA2270061</name>
</gene>
<organism evidence="2">
    <name type="scientific">metagenome</name>
    <dbReference type="NCBI Taxonomy" id="256318"/>
    <lineage>
        <taxon>unclassified sequences</taxon>
        <taxon>metagenomes</taxon>
    </lineage>
</organism>
<evidence type="ECO:0008006" key="3">
    <source>
        <dbReference type="Google" id="ProtNLM"/>
    </source>
</evidence>
<dbReference type="AlphaFoldDB" id="A0A2P2C0B3"/>
<feature type="transmembrane region" description="Helical" evidence="1">
    <location>
        <begin position="90"/>
        <end position="110"/>
    </location>
</feature>
<keyword evidence="1" id="KW-0472">Membrane</keyword>
<feature type="transmembrane region" description="Helical" evidence="1">
    <location>
        <begin position="202"/>
        <end position="219"/>
    </location>
</feature>
<feature type="transmembrane region" description="Helical" evidence="1">
    <location>
        <begin position="116"/>
        <end position="138"/>
    </location>
</feature>
<keyword evidence="1" id="KW-0812">Transmembrane</keyword>
<feature type="transmembrane region" description="Helical" evidence="1">
    <location>
        <begin position="226"/>
        <end position="246"/>
    </location>
</feature>
<protein>
    <recommendedName>
        <fullName evidence="3">Integral membrane protein</fullName>
    </recommendedName>
</protein>
<name>A0A2P2C0B3_9ZZZZ</name>
<feature type="transmembrane region" description="Helical" evidence="1">
    <location>
        <begin position="64"/>
        <end position="83"/>
    </location>
</feature>
<reference evidence="2" key="1">
    <citation type="submission" date="2015-08" db="EMBL/GenBank/DDBJ databases">
        <authorList>
            <person name="Babu N.S."/>
            <person name="Beckwith C.J."/>
            <person name="Beseler K.G."/>
            <person name="Brison A."/>
            <person name="Carone J.V."/>
            <person name="Caskin T.P."/>
            <person name="Diamond M."/>
            <person name="Durham M.E."/>
            <person name="Foxe J.M."/>
            <person name="Go M."/>
            <person name="Henderson B.A."/>
            <person name="Jones I.B."/>
            <person name="McGettigan J.A."/>
            <person name="Micheletti S.J."/>
            <person name="Nasrallah M.E."/>
            <person name="Ortiz D."/>
            <person name="Piller C.R."/>
            <person name="Privatt S.R."/>
            <person name="Schneider S.L."/>
            <person name="Sharp S."/>
            <person name="Smith T.C."/>
            <person name="Stanton J.D."/>
            <person name="Ullery H.E."/>
            <person name="Wilson R.J."/>
            <person name="Serrano M.G."/>
            <person name="Buck G."/>
            <person name="Lee V."/>
            <person name="Wang Y."/>
            <person name="Carvalho R."/>
            <person name="Voegtly L."/>
            <person name="Shi R."/>
            <person name="Duckworth R."/>
            <person name="Johnson A."/>
            <person name="Loviza R."/>
            <person name="Walstead R."/>
            <person name="Shah Z."/>
            <person name="Kiflezghi M."/>
            <person name="Wade K."/>
            <person name="Ball S.L."/>
            <person name="Bradley K.W."/>
            <person name="Asai D.J."/>
            <person name="Bowman C.A."/>
            <person name="Russell D.A."/>
            <person name="Pope W.H."/>
            <person name="Jacobs-Sera D."/>
            <person name="Hendrix R.W."/>
            <person name="Hatfull G.F."/>
        </authorList>
    </citation>
    <scope>NUCLEOTIDE SEQUENCE</scope>
</reference>
<proteinExistence type="predicted"/>
<feature type="transmembrane region" description="Helical" evidence="1">
    <location>
        <begin position="145"/>
        <end position="161"/>
    </location>
</feature>
<keyword evidence="1" id="KW-1133">Transmembrane helix</keyword>
<evidence type="ECO:0000256" key="1">
    <source>
        <dbReference type="SAM" id="Phobius"/>
    </source>
</evidence>